<protein>
    <submittedName>
        <fullName evidence="1">Arginase</fullName>
    </submittedName>
</protein>
<evidence type="ECO:0000313" key="1">
    <source>
        <dbReference type="EMBL" id="OXE32458.1"/>
    </source>
</evidence>
<proteinExistence type="predicted"/>
<organism evidence="1 2">
    <name type="scientific">Vibrio parahaemolyticus</name>
    <dbReference type="NCBI Taxonomy" id="670"/>
    <lineage>
        <taxon>Bacteria</taxon>
        <taxon>Pseudomonadati</taxon>
        <taxon>Pseudomonadota</taxon>
        <taxon>Gammaproteobacteria</taxon>
        <taxon>Vibrionales</taxon>
        <taxon>Vibrionaceae</taxon>
        <taxon>Vibrio</taxon>
    </lineage>
</organism>
<dbReference type="AlphaFoldDB" id="A0A227JC70"/>
<gene>
    <name evidence="1" type="ORF">CA163_12595</name>
</gene>
<name>A0A227JC70_VIBPH</name>
<comment type="caution">
    <text evidence="1">The sequence shown here is derived from an EMBL/GenBank/DDBJ whole genome shotgun (WGS) entry which is preliminary data.</text>
</comment>
<reference evidence="1 2" key="1">
    <citation type="journal article" date="2017" name="Appl. Environ. Microbiol.">
        <title>Parallel evolution of two clades of a major Atlantic endemic Vibrio parahaemolyticus pathogen lineage by independent acquisition of related pathogenicity islands.</title>
        <authorList>
            <person name="Xu F."/>
            <person name="Gonzalez-Escalona N."/>
            <person name="Drees K.P."/>
            <person name="Sebra R.P."/>
            <person name="Cooper V.S."/>
            <person name="Jones S.H."/>
            <person name="Whistler C.A."/>
        </authorList>
    </citation>
    <scope>NUCLEOTIDE SEQUENCE [LARGE SCALE GENOMIC DNA]</scope>
    <source>
        <strain evidence="1 2">MAVP-3</strain>
    </source>
</reference>
<sequence>SNYLDHCDQIIVTIDLGSLSTKNNLEGTPSLDIQMVLRTLRLCLVSGKVKAIQLVGDRDRLVYSRQTKAILEELYQMAPLLDHAA</sequence>
<evidence type="ECO:0000313" key="2">
    <source>
        <dbReference type="Proteomes" id="UP000214596"/>
    </source>
</evidence>
<feature type="non-terminal residue" evidence="1">
    <location>
        <position position="1"/>
    </location>
</feature>
<dbReference type="EMBL" id="NIXT01000660">
    <property type="protein sequence ID" value="OXE32458.1"/>
    <property type="molecule type" value="Genomic_DNA"/>
</dbReference>
<dbReference type="Proteomes" id="UP000214596">
    <property type="component" value="Unassembled WGS sequence"/>
</dbReference>
<accession>A0A227JC70</accession>